<evidence type="ECO:0000313" key="2">
    <source>
        <dbReference type="Proteomes" id="UP001215598"/>
    </source>
</evidence>
<keyword evidence="2" id="KW-1185">Reference proteome</keyword>
<proteinExistence type="predicted"/>
<dbReference type="AlphaFoldDB" id="A0AAD7JKY1"/>
<dbReference type="Proteomes" id="UP001215598">
    <property type="component" value="Unassembled WGS sequence"/>
</dbReference>
<organism evidence="1 2">
    <name type="scientific">Mycena metata</name>
    <dbReference type="NCBI Taxonomy" id="1033252"/>
    <lineage>
        <taxon>Eukaryota</taxon>
        <taxon>Fungi</taxon>
        <taxon>Dikarya</taxon>
        <taxon>Basidiomycota</taxon>
        <taxon>Agaricomycotina</taxon>
        <taxon>Agaricomycetes</taxon>
        <taxon>Agaricomycetidae</taxon>
        <taxon>Agaricales</taxon>
        <taxon>Marasmiineae</taxon>
        <taxon>Mycenaceae</taxon>
        <taxon>Mycena</taxon>
    </lineage>
</organism>
<reference evidence="1" key="1">
    <citation type="submission" date="2023-03" db="EMBL/GenBank/DDBJ databases">
        <title>Massive genome expansion in bonnet fungi (Mycena s.s.) driven by repeated elements and novel gene families across ecological guilds.</title>
        <authorList>
            <consortium name="Lawrence Berkeley National Laboratory"/>
            <person name="Harder C.B."/>
            <person name="Miyauchi S."/>
            <person name="Viragh M."/>
            <person name="Kuo A."/>
            <person name="Thoen E."/>
            <person name="Andreopoulos B."/>
            <person name="Lu D."/>
            <person name="Skrede I."/>
            <person name="Drula E."/>
            <person name="Henrissat B."/>
            <person name="Morin E."/>
            <person name="Kohler A."/>
            <person name="Barry K."/>
            <person name="LaButti K."/>
            <person name="Morin E."/>
            <person name="Salamov A."/>
            <person name="Lipzen A."/>
            <person name="Mereny Z."/>
            <person name="Hegedus B."/>
            <person name="Baldrian P."/>
            <person name="Stursova M."/>
            <person name="Weitz H."/>
            <person name="Taylor A."/>
            <person name="Grigoriev I.V."/>
            <person name="Nagy L.G."/>
            <person name="Martin F."/>
            <person name="Kauserud H."/>
        </authorList>
    </citation>
    <scope>NUCLEOTIDE SEQUENCE</scope>
    <source>
        <strain evidence="1">CBHHK182m</strain>
    </source>
</reference>
<gene>
    <name evidence="1" type="ORF">B0H16DRAFT_1716747</name>
</gene>
<protein>
    <submittedName>
        <fullName evidence="1">Uncharacterized protein</fullName>
    </submittedName>
</protein>
<accession>A0AAD7JKY1</accession>
<evidence type="ECO:0000313" key="1">
    <source>
        <dbReference type="EMBL" id="KAJ7767103.1"/>
    </source>
</evidence>
<dbReference type="EMBL" id="JARKIB010000022">
    <property type="protein sequence ID" value="KAJ7767103.1"/>
    <property type="molecule type" value="Genomic_DNA"/>
</dbReference>
<comment type="caution">
    <text evidence="1">The sequence shown here is derived from an EMBL/GenBank/DDBJ whole genome shotgun (WGS) entry which is preliminary data.</text>
</comment>
<sequence length="89" mass="9698">MFWRGRCSDALGHPILFSNLEFHSHLHGVAHAPAARALLCMHARHLASQFSHTVRPTAGQREICAAPLPQTTLWGLLAPAPRTQTATLA</sequence>
<name>A0AAD7JKY1_9AGAR</name>